<dbReference type="PANTHER" id="PTHR47767">
    <property type="entry name" value="ADHESION G PROTEIN-COUPLED RECEPTOR G7"/>
    <property type="match status" value="1"/>
</dbReference>
<dbReference type="GO" id="GO:0016020">
    <property type="term" value="C:membrane"/>
    <property type="evidence" value="ECO:0007669"/>
    <property type="project" value="UniProtKB-SubCell"/>
</dbReference>
<dbReference type="Proteomes" id="UP000827092">
    <property type="component" value="Unassembled WGS sequence"/>
</dbReference>
<evidence type="ECO:0000256" key="2">
    <source>
        <dbReference type="ARBA" id="ARBA00022692"/>
    </source>
</evidence>
<evidence type="ECO:0000256" key="1">
    <source>
        <dbReference type="ARBA" id="ARBA00004141"/>
    </source>
</evidence>
<evidence type="ECO:0000256" key="7">
    <source>
        <dbReference type="SAM" id="SignalP"/>
    </source>
</evidence>
<feature type="transmembrane region" description="Helical" evidence="6">
    <location>
        <begin position="842"/>
        <end position="864"/>
    </location>
</feature>
<feature type="transmembrane region" description="Helical" evidence="6">
    <location>
        <begin position="685"/>
        <end position="703"/>
    </location>
</feature>
<organism evidence="10 11">
    <name type="scientific">Oedothorax gibbosus</name>
    <dbReference type="NCBI Taxonomy" id="931172"/>
    <lineage>
        <taxon>Eukaryota</taxon>
        <taxon>Metazoa</taxon>
        <taxon>Ecdysozoa</taxon>
        <taxon>Arthropoda</taxon>
        <taxon>Chelicerata</taxon>
        <taxon>Arachnida</taxon>
        <taxon>Araneae</taxon>
        <taxon>Araneomorphae</taxon>
        <taxon>Entelegynae</taxon>
        <taxon>Araneoidea</taxon>
        <taxon>Linyphiidae</taxon>
        <taxon>Erigoninae</taxon>
        <taxon>Oedothorax</taxon>
    </lineage>
</organism>
<name>A0AAV6VBI5_9ARAC</name>
<feature type="transmembrane region" description="Helical" evidence="6">
    <location>
        <begin position="870"/>
        <end position="891"/>
    </location>
</feature>
<feature type="transmembrane region" description="Helical" evidence="6">
    <location>
        <begin position="652"/>
        <end position="673"/>
    </location>
</feature>
<dbReference type="SMART" id="SM00303">
    <property type="entry name" value="GPS"/>
    <property type="match status" value="1"/>
</dbReference>
<keyword evidence="7" id="KW-0732">Signal</keyword>
<comment type="caution">
    <text evidence="10">The sequence shown here is derived from an EMBL/GenBank/DDBJ whole genome shotgun (WGS) entry which is preliminary data.</text>
</comment>
<dbReference type="Pfam" id="PF00002">
    <property type="entry name" value="7tm_2"/>
    <property type="match status" value="1"/>
</dbReference>
<reference evidence="10 11" key="1">
    <citation type="journal article" date="2022" name="Nat. Ecol. Evol.">
        <title>A masculinizing supergene underlies an exaggerated male reproductive morph in a spider.</title>
        <authorList>
            <person name="Hendrickx F."/>
            <person name="De Corte Z."/>
            <person name="Sonet G."/>
            <person name="Van Belleghem S.M."/>
            <person name="Kostlbacher S."/>
            <person name="Vangestel C."/>
        </authorList>
    </citation>
    <scope>NUCLEOTIDE SEQUENCE [LARGE SCALE GENOMIC DNA]</scope>
    <source>
        <strain evidence="10">W744_W776</strain>
    </source>
</reference>
<evidence type="ECO:0000256" key="4">
    <source>
        <dbReference type="ARBA" id="ARBA00023136"/>
    </source>
</evidence>
<feature type="transmembrane region" description="Helical" evidence="6">
    <location>
        <begin position="715"/>
        <end position="733"/>
    </location>
</feature>
<dbReference type="Gene3D" id="2.60.220.50">
    <property type="match status" value="1"/>
</dbReference>
<dbReference type="InterPro" id="IPR057244">
    <property type="entry name" value="GAIN_B"/>
</dbReference>
<keyword evidence="5" id="KW-1015">Disulfide bond</keyword>
<dbReference type="GO" id="GO:0007166">
    <property type="term" value="P:cell surface receptor signaling pathway"/>
    <property type="evidence" value="ECO:0007669"/>
    <property type="project" value="InterPro"/>
</dbReference>
<evidence type="ECO:0000256" key="5">
    <source>
        <dbReference type="ARBA" id="ARBA00023157"/>
    </source>
</evidence>
<feature type="domain" description="GAIN-B" evidence="8">
    <location>
        <begin position="485"/>
        <end position="643"/>
    </location>
</feature>
<comment type="subcellular location">
    <subcellularLocation>
        <location evidence="1">Membrane</location>
        <topology evidence="1">Multi-pass membrane protein</topology>
    </subcellularLocation>
</comment>
<feature type="transmembrane region" description="Helical" evidence="6">
    <location>
        <begin position="754"/>
        <end position="776"/>
    </location>
</feature>
<evidence type="ECO:0000313" key="11">
    <source>
        <dbReference type="Proteomes" id="UP000827092"/>
    </source>
</evidence>
<dbReference type="Gene3D" id="1.20.1070.10">
    <property type="entry name" value="Rhodopsin 7-helix transmembrane proteins"/>
    <property type="match status" value="1"/>
</dbReference>
<protein>
    <submittedName>
        <fullName evidence="10">Uncharacterized protein</fullName>
    </submittedName>
</protein>
<accession>A0AAV6VBI5</accession>
<dbReference type="InterPro" id="IPR017981">
    <property type="entry name" value="GPCR_2-like_7TM"/>
</dbReference>
<feature type="domain" description="G-protein coupled receptors family 2 profile 2" evidence="9">
    <location>
        <begin position="649"/>
        <end position="893"/>
    </location>
</feature>
<feature type="chain" id="PRO_5043798361" evidence="7">
    <location>
        <begin position="33"/>
        <end position="932"/>
    </location>
</feature>
<sequence length="932" mass="106454">MRKLGDIFKVWSTRRSLTIACFLFCSLQNVSGTEVTDTVWRYDNSLGIKIAIPVLACHSKDIGYKEVSWYKDSTILKNGSSDPANHQLSLIDLLKNDDELLVQFEHPLRLQGYYWCETDLTKGPDVHRYLFRIDEINTFVGKFVAVEDSLGINHELTVQEKLTRKMAVYQREMQEVLFGFLPRPNTHVVDIHILQTGLEVRFYLYARRMLDPRQPRSGKLVGDQDELDSVQDYLHNRTSEVDVNLYAEMTDWTHLRGIDIRRIVLRSTLGCYEKKGLAADEPPREITWPYARIGEVVIPREGCSSKNGLAVTRLCTGSFYTGAKWGTPTSECDDSPKELTAQLTDLYNQFGYYTTSLYLEKLNKLAALSSNLTVTDIHIVINTLTALSVADKISASEMAGIFSTIDQIANTYKQELDIAKSTIKLTSRLLQIISNVLLKASQTKQEVLIAKDHILVDTKNTQEKEGHVFGLAIKFSPKELKKGLSKTFVEFLFKGKSVPSAEDTLAYFLLPPDLVFKREKEASPTFQTQVDVVLFKDWSLFPSPKNVLKKKSTKLLPSPVMYVSITGGPAWNITSGVYLYFKDDNARRYNNPVCVQFDPRMEEGEGAWNSEGCRFGGQNGGFYRCICHHLSIFAVVLTEGDVVDSEFRLGTAVYIGCAASIIALSFTVILYCLSKVWRKTVDHSLLFWLALSLLCFIVLLFTSETKWSKAYGCKITAFLLHYVLLVMVMWLLVQALMHRLRFAKKTDMEEVPHFILKAAGCCWGFPTFILIIIWFTKDYKLHKEDNCFGALCDVSRWTLIPVAVFLLVTLCLNMCAVYAVTCRFKKDYLIGNLGYDESVLKFRVALTIYFFFVMTYLFGFFALHKKSHQLRILFSISITITAYYLSLFFVFQEVSVWEMCSKWKIRRRGKSEREPVKYVASKNYTEESVKTS</sequence>
<evidence type="ECO:0000256" key="6">
    <source>
        <dbReference type="SAM" id="Phobius"/>
    </source>
</evidence>
<dbReference type="InterPro" id="IPR053066">
    <property type="entry name" value="ADGR_G7"/>
</dbReference>
<keyword evidence="3 6" id="KW-1133">Transmembrane helix</keyword>
<dbReference type="GO" id="GO:0004930">
    <property type="term" value="F:G protein-coupled receptor activity"/>
    <property type="evidence" value="ECO:0007669"/>
    <property type="project" value="InterPro"/>
</dbReference>
<dbReference type="PROSITE" id="PS50221">
    <property type="entry name" value="GAIN_B"/>
    <property type="match status" value="1"/>
</dbReference>
<dbReference type="InterPro" id="IPR046338">
    <property type="entry name" value="GAIN_dom_sf"/>
</dbReference>
<proteinExistence type="predicted"/>
<dbReference type="EMBL" id="JAFNEN010000111">
    <property type="protein sequence ID" value="KAG8194022.1"/>
    <property type="molecule type" value="Genomic_DNA"/>
</dbReference>
<dbReference type="InterPro" id="IPR000832">
    <property type="entry name" value="GPCR_2_secretin-like"/>
</dbReference>
<feature type="transmembrane region" description="Helical" evidence="6">
    <location>
        <begin position="796"/>
        <end position="821"/>
    </location>
</feature>
<evidence type="ECO:0000259" key="9">
    <source>
        <dbReference type="PROSITE" id="PS50261"/>
    </source>
</evidence>
<dbReference type="InterPro" id="IPR000203">
    <property type="entry name" value="GPS"/>
</dbReference>
<keyword evidence="11" id="KW-1185">Reference proteome</keyword>
<keyword evidence="4 6" id="KW-0472">Membrane</keyword>
<evidence type="ECO:0000259" key="8">
    <source>
        <dbReference type="PROSITE" id="PS50221"/>
    </source>
</evidence>
<feature type="signal peptide" evidence="7">
    <location>
        <begin position="1"/>
        <end position="32"/>
    </location>
</feature>
<evidence type="ECO:0000256" key="3">
    <source>
        <dbReference type="ARBA" id="ARBA00022989"/>
    </source>
</evidence>
<dbReference type="Pfam" id="PF01825">
    <property type="entry name" value="GPS"/>
    <property type="match status" value="1"/>
</dbReference>
<dbReference type="SUPFAM" id="SSF81321">
    <property type="entry name" value="Family A G protein-coupled receptor-like"/>
    <property type="match status" value="1"/>
</dbReference>
<keyword evidence="2 6" id="KW-0812">Transmembrane</keyword>
<gene>
    <name evidence="10" type="ORF">JTE90_003622</name>
</gene>
<dbReference type="PROSITE" id="PS50261">
    <property type="entry name" value="G_PROTEIN_RECEP_F2_4"/>
    <property type="match status" value="1"/>
</dbReference>
<evidence type="ECO:0000313" key="10">
    <source>
        <dbReference type="EMBL" id="KAG8194022.1"/>
    </source>
</evidence>
<dbReference type="AlphaFoldDB" id="A0AAV6VBI5"/>